<evidence type="ECO:0000313" key="2">
    <source>
        <dbReference type="Proteomes" id="UP000184423"/>
    </source>
</evidence>
<dbReference type="Proteomes" id="UP000184423">
    <property type="component" value="Unassembled WGS sequence"/>
</dbReference>
<name>A0A1M4XCE8_9CLOT</name>
<dbReference type="AlphaFoldDB" id="A0A1M4XCE8"/>
<dbReference type="RefSeq" id="WP_159431460.1">
    <property type="nucleotide sequence ID" value="NZ_FQVG01000023.1"/>
</dbReference>
<dbReference type="InterPro" id="IPR014199">
    <property type="entry name" value="Spore_YtxC"/>
</dbReference>
<dbReference type="EMBL" id="FQVG01000023">
    <property type="protein sequence ID" value="SHE91217.1"/>
    <property type="molecule type" value="Genomic_DNA"/>
</dbReference>
<proteinExistence type="predicted"/>
<accession>A0A1M4XCE8</accession>
<organism evidence="1 2">
    <name type="scientific">Caloramator proteoclasticus DSM 10124</name>
    <dbReference type="NCBI Taxonomy" id="1121262"/>
    <lineage>
        <taxon>Bacteria</taxon>
        <taxon>Bacillati</taxon>
        <taxon>Bacillota</taxon>
        <taxon>Clostridia</taxon>
        <taxon>Eubacteriales</taxon>
        <taxon>Clostridiaceae</taxon>
        <taxon>Caloramator</taxon>
    </lineage>
</organism>
<evidence type="ECO:0000313" key="1">
    <source>
        <dbReference type="EMBL" id="SHE91217.1"/>
    </source>
</evidence>
<dbReference type="Pfam" id="PF08812">
    <property type="entry name" value="YtxC"/>
    <property type="match status" value="1"/>
</dbReference>
<dbReference type="NCBIfam" id="TIGR02834">
    <property type="entry name" value="spo_ytxC"/>
    <property type="match status" value="1"/>
</dbReference>
<keyword evidence="2" id="KW-1185">Reference proteome</keyword>
<protein>
    <submittedName>
        <fullName evidence="1">Putative sporulation protein YtxC</fullName>
    </submittedName>
</protein>
<gene>
    <name evidence="1" type="ORF">SAMN02746091_01375</name>
</gene>
<reference evidence="2" key="1">
    <citation type="submission" date="2016-11" db="EMBL/GenBank/DDBJ databases">
        <authorList>
            <person name="Varghese N."/>
            <person name="Submissions S."/>
        </authorList>
    </citation>
    <scope>NUCLEOTIDE SEQUENCE [LARGE SCALE GENOMIC DNA]</scope>
    <source>
        <strain evidence="2">DSM 10124</strain>
    </source>
</reference>
<sequence>MILLSIGFSKDNKEFYDRLNELCQYFKEKGVNIALCENKVSNMNYIKCVLKETEKDIKVFDSFSEMFYIYVSNLIYEYIVNYYDSISIEKIIKNNYDFLSNEDAEIIKEKCIMALNGTGIFTQDGIQLIINRKNTILKLIEEYLDENKELIIDGFITFRLRNFSNDLKNIVEKITEEYIIEKEYSEFIKLLKYFVDIQESKYEVVNVIIQKDGNYLIYDKQYKNITSDFFEDFSSDIKIDATIHDMLISALITFAPQNIVIHGVENSKSQETIETIKNIFSDRLKICSGCEICKSINNIILT</sequence>